<organism evidence="1 2">
    <name type="scientific">Solanum pinnatisectum</name>
    <name type="common">tansyleaf nightshade</name>
    <dbReference type="NCBI Taxonomy" id="50273"/>
    <lineage>
        <taxon>Eukaryota</taxon>
        <taxon>Viridiplantae</taxon>
        <taxon>Streptophyta</taxon>
        <taxon>Embryophyta</taxon>
        <taxon>Tracheophyta</taxon>
        <taxon>Spermatophyta</taxon>
        <taxon>Magnoliopsida</taxon>
        <taxon>eudicotyledons</taxon>
        <taxon>Gunneridae</taxon>
        <taxon>Pentapetalae</taxon>
        <taxon>asterids</taxon>
        <taxon>lamiids</taxon>
        <taxon>Solanales</taxon>
        <taxon>Solanaceae</taxon>
        <taxon>Solanoideae</taxon>
        <taxon>Solaneae</taxon>
        <taxon>Solanum</taxon>
    </lineage>
</organism>
<name>A0AAV9LZK2_9SOLN</name>
<dbReference type="Proteomes" id="UP001311915">
    <property type="component" value="Unassembled WGS sequence"/>
</dbReference>
<accession>A0AAV9LZK2</accession>
<gene>
    <name evidence="1" type="ORF">R3W88_024159</name>
</gene>
<sequence length="60" mass="6630">MAAKGMNLTYIPPVIVDGKKIVEILAEDVDKDDEKWAPLMVVYVMGSTSSIEAMERFILG</sequence>
<dbReference type="PANTHER" id="PTHR33233">
    <property type="entry name" value="ENDONUCLEASE/EXONUCLEASE/PHOSPHATASE"/>
    <property type="match status" value="1"/>
</dbReference>
<dbReference type="AlphaFoldDB" id="A0AAV9LZK2"/>
<dbReference type="EMBL" id="JAWPEI010000003">
    <property type="protein sequence ID" value="KAK4731171.1"/>
    <property type="molecule type" value="Genomic_DNA"/>
</dbReference>
<evidence type="ECO:0000313" key="1">
    <source>
        <dbReference type="EMBL" id="KAK4731171.1"/>
    </source>
</evidence>
<protein>
    <submittedName>
        <fullName evidence="1">Uncharacterized protein</fullName>
    </submittedName>
</protein>
<proteinExistence type="predicted"/>
<dbReference type="PANTHER" id="PTHR33233:SF14">
    <property type="entry name" value="ENDONUCLEASE_EXONUCLEASE_PHOSPHATASE"/>
    <property type="match status" value="1"/>
</dbReference>
<comment type="caution">
    <text evidence="1">The sequence shown here is derived from an EMBL/GenBank/DDBJ whole genome shotgun (WGS) entry which is preliminary data.</text>
</comment>
<keyword evidence="2" id="KW-1185">Reference proteome</keyword>
<evidence type="ECO:0000313" key="2">
    <source>
        <dbReference type="Proteomes" id="UP001311915"/>
    </source>
</evidence>
<reference evidence="1 2" key="1">
    <citation type="submission" date="2023-10" db="EMBL/GenBank/DDBJ databases">
        <title>Genome-Wide Identification Analysis in wild type Solanum Pinnatisectum Reveals Some Genes Defensing Phytophthora Infestans.</title>
        <authorList>
            <person name="Sun C."/>
        </authorList>
    </citation>
    <scope>NUCLEOTIDE SEQUENCE [LARGE SCALE GENOMIC DNA]</scope>
    <source>
        <strain evidence="1">LQN</strain>
        <tissue evidence="1">Leaf</tissue>
    </source>
</reference>